<dbReference type="GO" id="GO:0006814">
    <property type="term" value="P:sodium ion transport"/>
    <property type="evidence" value="ECO:0007669"/>
    <property type="project" value="UniProtKB-KW"/>
</dbReference>
<dbReference type="GO" id="GO:0044341">
    <property type="term" value="P:sodium-dependent phosphate transport"/>
    <property type="evidence" value="ECO:0007669"/>
    <property type="project" value="TreeGrafter"/>
</dbReference>
<feature type="transmembrane region" description="Helical" evidence="15">
    <location>
        <begin position="352"/>
        <end position="373"/>
    </location>
</feature>
<dbReference type="PANTHER" id="PTHR11662">
    <property type="entry name" value="SOLUTE CARRIER FAMILY 17"/>
    <property type="match status" value="1"/>
</dbReference>
<keyword evidence="11" id="KW-0325">Glycoprotein</keyword>
<evidence type="ECO:0000256" key="9">
    <source>
        <dbReference type="ARBA" id="ARBA00023065"/>
    </source>
</evidence>
<dbReference type="AlphaFoldDB" id="A0A8J5ZTP4"/>
<evidence type="ECO:0000256" key="10">
    <source>
        <dbReference type="ARBA" id="ARBA00023136"/>
    </source>
</evidence>
<name>A0A8J5ZTP4_GALPY</name>
<dbReference type="InterPro" id="IPR036259">
    <property type="entry name" value="MFS_trans_sf"/>
</dbReference>
<keyword evidence="3" id="KW-0813">Transport</keyword>
<keyword evidence="8" id="KW-0915">Sodium</keyword>
<keyword evidence="12" id="KW-0739">Sodium transport</keyword>
<sequence length="413" mass="44518">MCFSISGFCSVRHGLAFILLLCNFSSFTQQVNMSIAMPAMVSHTALPSQPNASTEKPPTDAPDSRNVTPKELQAVAPVYDWNPEIQGVILSSINYGSFLGPIPVGYVAGIVGAKYVVGAGLFISSVLTLFTPLAADAGATLLIVLRVVEGIAQVMVSTGQFSIWVKWAPPMERSQLITIAVSGGILGIFIILSVGGVLNQTIGWPYIFYIFGGIGCACTFLWFPLVYEDPVNHPFISTGEKEYIVSSLAEQSGILSALPFVFSFPFLILGGQLAGFLLSRKILRLVTIRKLFTSLGILIPTGLLLCLPWVRSSHSTSIALLVLTCVFGSFCEVGVLINIVDIAPRYCAFLQGLSQVFCYIGGAISPTVSGYLLNKDSEFGWRNVFLVSAAINIVGLVFYLIFGRAEVQNWAKE</sequence>
<dbReference type="InterPro" id="IPR050382">
    <property type="entry name" value="MFS_Na/Anion_cotransporter"/>
</dbReference>
<dbReference type="InterPro" id="IPR020846">
    <property type="entry name" value="MFS_dom"/>
</dbReference>
<proteinExistence type="inferred from homology"/>
<feature type="chain" id="PRO_5035274416" evidence="16">
    <location>
        <begin position="31"/>
        <end position="413"/>
    </location>
</feature>
<keyword evidence="10 15" id="KW-0472">Membrane</keyword>
<dbReference type="GO" id="GO:0006820">
    <property type="term" value="P:monoatomic anion transport"/>
    <property type="evidence" value="ECO:0007669"/>
    <property type="project" value="TreeGrafter"/>
</dbReference>
<keyword evidence="16" id="KW-0732">Signal</keyword>
<accession>A0A8J5ZTP4</accession>
<dbReference type="Proteomes" id="UP000700334">
    <property type="component" value="Unassembled WGS sequence"/>
</dbReference>
<gene>
    <name evidence="18" type="ORF">J0S82_005627</name>
</gene>
<evidence type="ECO:0000259" key="17">
    <source>
        <dbReference type="PROSITE" id="PS50850"/>
    </source>
</evidence>
<evidence type="ECO:0000256" key="12">
    <source>
        <dbReference type="ARBA" id="ARBA00023201"/>
    </source>
</evidence>
<feature type="region of interest" description="Disordered" evidence="14">
    <location>
        <begin position="46"/>
        <end position="66"/>
    </location>
</feature>
<dbReference type="FunFam" id="1.20.1250.20:FF:000003">
    <property type="entry name" value="Solute carrier family 17 member 3"/>
    <property type="match status" value="1"/>
</dbReference>
<evidence type="ECO:0000256" key="8">
    <source>
        <dbReference type="ARBA" id="ARBA00023053"/>
    </source>
</evidence>
<feature type="transmembrane region" description="Helical" evidence="15">
    <location>
        <begin position="291"/>
        <end position="310"/>
    </location>
</feature>
<comment type="similarity">
    <text evidence="2">Belongs to the major facilitator superfamily. Sodium/anion cotransporter family.</text>
</comment>
<evidence type="ECO:0000256" key="16">
    <source>
        <dbReference type="SAM" id="SignalP"/>
    </source>
</evidence>
<dbReference type="InterPro" id="IPR011701">
    <property type="entry name" value="MFS"/>
</dbReference>
<organism evidence="18 19">
    <name type="scientific">Galemys pyrenaicus</name>
    <name type="common">Iberian desman</name>
    <name type="synonym">Pyrenean desman</name>
    <dbReference type="NCBI Taxonomy" id="202257"/>
    <lineage>
        <taxon>Eukaryota</taxon>
        <taxon>Metazoa</taxon>
        <taxon>Chordata</taxon>
        <taxon>Craniata</taxon>
        <taxon>Vertebrata</taxon>
        <taxon>Euteleostomi</taxon>
        <taxon>Mammalia</taxon>
        <taxon>Eutheria</taxon>
        <taxon>Laurasiatheria</taxon>
        <taxon>Eulipotyphla</taxon>
        <taxon>Talpidae</taxon>
        <taxon>Galemys</taxon>
    </lineage>
</organism>
<feature type="transmembrane region" description="Helical" evidence="15">
    <location>
        <begin position="104"/>
        <end position="130"/>
    </location>
</feature>
<dbReference type="PANTHER" id="PTHR11662:SF284">
    <property type="entry name" value="SMALL INTESTINE URATE EXPORTER-RELATED"/>
    <property type="match status" value="1"/>
</dbReference>
<evidence type="ECO:0000256" key="3">
    <source>
        <dbReference type="ARBA" id="ARBA00022448"/>
    </source>
</evidence>
<dbReference type="GO" id="GO:0016324">
    <property type="term" value="C:apical plasma membrane"/>
    <property type="evidence" value="ECO:0007669"/>
    <property type="project" value="UniProtKB-SubCell"/>
</dbReference>
<feature type="compositionally biased region" description="Polar residues" evidence="14">
    <location>
        <begin position="46"/>
        <end position="56"/>
    </location>
</feature>
<evidence type="ECO:0000256" key="4">
    <source>
        <dbReference type="ARBA" id="ARBA00022475"/>
    </source>
</evidence>
<keyword evidence="4" id="KW-1003">Cell membrane</keyword>
<evidence type="ECO:0000256" key="6">
    <source>
        <dbReference type="ARBA" id="ARBA00022847"/>
    </source>
</evidence>
<dbReference type="GO" id="GO:0015293">
    <property type="term" value="F:symporter activity"/>
    <property type="evidence" value="ECO:0007669"/>
    <property type="project" value="UniProtKB-KW"/>
</dbReference>
<keyword evidence="19" id="KW-1185">Reference proteome</keyword>
<evidence type="ECO:0000313" key="18">
    <source>
        <dbReference type="EMBL" id="KAG8507268.1"/>
    </source>
</evidence>
<protein>
    <submittedName>
        <fullName evidence="18">Putative small intestine urate exporter</fullName>
    </submittedName>
</protein>
<reference evidence="18" key="1">
    <citation type="journal article" date="2021" name="Evol. Appl.">
        <title>The genome of the Pyrenean desman and the effects of bottlenecks and inbreeding on the genomic landscape of an endangered species.</title>
        <authorList>
            <person name="Escoda L."/>
            <person name="Castresana J."/>
        </authorList>
    </citation>
    <scope>NUCLEOTIDE SEQUENCE</scope>
    <source>
        <strain evidence="18">IBE-C5619</strain>
    </source>
</reference>
<evidence type="ECO:0000256" key="7">
    <source>
        <dbReference type="ARBA" id="ARBA00022989"/>
    </source>
</evidence>
<feature type="transmembrane region" description="Helical" evidence="15">
    <location>
        <begin position="379"/>
        <end position="402"/>
    </location>
</feature>
<comment type="catalytic activity">
    <reaction evidence="13">
        <text>3 Na(+)(out) + phosphate(out) = 3 Na(+)(in) + phosphate(in)</text>
        <dbReference type="Rhea" id="RHEA:71255"/>
        <dbReference type="ChEBI" id="CHEBI:29101"/>
        <dbReference type="ChEBI" id="CHEBI:43474"/>
    </reaction>
</comment>
<comment type="subcellular location">
    <subcellularLocation>
        <location evidence="1">Apical cell membrane</location>
        <topology evidence="1">Multi-pass membrane protein</topology>
    </subcellularLocation>
</comment>
<feature type="transmembrane region" description="Helical" evidence="15">
    <location>
        <begin position="176"/>
        <end position="199"/>
    </location>
</feature>
<feature type="transmembrane region" description="Helical" evidence="15">
    <location>
        <begin position="257"/>
        <end position="279"/>
    </location>
</feature>
<evidence type="ECO:0000256" key="15">
    <source>
        <dbReference type="SAM" id="Phobius"/>
    </source>
</evidence>
<dbReference type="FunFam" id="1.20.1250.20:FF:000060">
    <property type="entry name" value="Solute carrier family 17 member 3"/>
    <property type="match status" value="1"/>
</dbReference>
<evidence type="ECO:0000256" key="14">
    <source>
        <dbReference type="SAM" id="MobiDB-lite"/>
    </source>
</evidence>
<evidence type="ECO:0000256" key="5">
    <source>
        <dbReference type="ARBA" id="ARBA00022692"/>
    </source>
</evidence>
<dbReference type="EMBL" id="JAGFMF010012115">
    <property type="protein sequence ID" value="KAG8507268.1"/>
    <property type="molecule type" value="Genomic_DNA"/>
</dbReference>
<dbReference type="CDD" id="cd17318">
    <property type="entry name" value="MFS_SLC17"/>
    <property type="match status" value="1"/>
</dbReference>
<comment type="caution">
    <text evidence="18">The sequence shown here is derived from an EMBL/GenBank/DDBJ whole genome shotgun (WGS) entry which is preliminary data.</text>
</comment>
<evidence type="ECO:0000256" key="13">
    <source>
        <dbReference type="ARBA" id="ARBA00035839"/>
    </source>
</evidence>
<dbReference type="Gene3D" id="1.20.1250.20">
    <property type="entry name" value="MFS general substrate transporter like domains"/>
    <property type="match status" value="2"/>
</dbReference>
<feature type="signal peptide" evidence="16">
    <location>
        <begin position="1"/>
        <end position="30"/>
    </location>
</feature>
<keyword evidence="5 15" id="KW-0812">Transmembrane</keyword>
<evidence type="ECO:0000256" key="1">
    <source>
        <dbReference type="ARBA" id="ARBA00004424"/>
    </source>
</evidence>
<dbReference type="Pfam" id="PF07690">
    <property type="entry name" value="MFS_1"/>
    <property type="match status" value="1"/>
</dbReference>
<feature type="transmembrane region" description="Helical" evidence="15">
    <location>
        <begin position="137"/>
        <end position="156"/>
    </location>
</feature>
<dbReference type="PROSITE" id="PS50850">
    <property type="entry name" value="MFS"/>
    <property type="match status" value="1"/>
</dbReference>
<feature type="transmembrane region" description="Helical" evidence="15">
    <location>
        <begin position="316"/>
        <end position="340"/>
    </location>
</feature>
<dbReference type="SUPFAM" id="SSF103473">
    <property type="entry name" value="MFS general substrate transporter"/>
    <property type="match status" value="1"/>
</dbReference>
<keyword evidence="6" id="KW-0769">Symport</keyword>
<dbReference type="OrthoDB" id="9658856at2759"/>
<evidence type="ECO:0000313" key="19">
    <source>
        <dbReference type="Proteomes" id="UP000700334"/>
    </source>
</evidence>
<keyword evidence="9" id="KW-0406">Ion transport</keyword>
<feature type="transmembrane region" description="Helical" evidence="15">
    <location>
        <begin position="206"/>
        <end position="227"/>
    </location>
</feature>
<evidence type="ECO:0000256" key="2">
    <source>
        <dbReference type="ARBA" id="ARBA00008586"/>
    </source>
</evidence>
<feature type="domain" description="Major facilitator superfamily (MFS) profile" evidence="17">
    <location>
        <begin position="15"/>
        <end position="413"/>
    </location>
</feature>
<evidence type="ECO:0000256" key="11">
    <source>
        <dbReference type="ARBA" id="ARBA00023180"/>
    </source>
</evidence>
<keyword evidence="7 15" id="KW-1133">Transmembrane helix</keyword>